<proteinExistence type="inferred from homology"/>
<dbReference type="FunFam" id="3.40.930.10:FF:000020">
    <property type="entry name" value="Anion exchange protein"/>
    <property type="match status" value="1"/>
</dbReference>
<dbReference type="InterPro" id="IPR011531">
    <property type="entry name" value="HCO3_transpt-like_TM_dom"/>
</dbReference>
<evidence type="ECO:0000256" key="3">
    <source>
        <dbReference type="ARBA" id="ARBA00022448"/>
    </source>
</evidence>
<reference evidence="15" key="2">
    <citation type="submission" date="2025-08" db="UniProtKB">
        <authorList>
            <consortium name="Ensembl"/>
        </authorList>
    </citation>
    <scope>IDENTIFICATION</scope>
</reference>
<dbReference type="GO" id="GO:0016323">
    <property type="term" value="C:basolateral plasma membrane"/>
    <property type="evidence" value="ECO:0007669"/>
    <property type="project" value="TreeGrafter"/>
</dbReference>
<feature type="transmembrane region" description="Helical" evidence="11">
    <location>
        <begin position="136"/>
        <end position="155"/>
    </location>
</feature>
<keyword evidence="6 11" id="KW-0812">Transmembrane</keyword>
<accession>A0A4W5RS37</accession>
<evidence type="ECO:0000256" key="5">
    <source>
        <dbReference type="ARBA" id="ARBA00022681"/>
    </source>
</evidence>
<dbReference type="GO" id="GO:0051453">
    <property type="term" value="P:regulation of intracellular pH"/>
    <property type="evidence" value="ECO:0007669"/>
    <property type="project" value="TreeGrafter"/>
</dbReference>
<dbReference type="PANTHER" id="PTHR11453:SF14">
    <property type="entry name" value="ANION EXCHANGE PROTEIN 2"/>
    <property type="match status" value="1"/>
</dbReference>
<evidence type="ECO:0000256" key="4">
    <source>
        <dbReference type="ARBA" id="ARBA00022475"/>
    </source>
</evidence>
<feature type="transmembrane region" description="Helical" evidence="11">
    <location>
        <begin position="567"/>
        <end position="588"/>
    </location>
</feature>
<comment type="similarity">
    <text evidence="2 11">Belongs to the anion exchanger (TC 2.A.31) family.</text>
</comment>
<feature type="transmembrane region" description="Helical" evidence="11">
    <location>
        <begin position="357"/>
        <end position="388"/>
    </location>
</feature>
<dbReference type="PANTHER" id="PTHR11453">
    <property type="entry name" value="ANION EXCHANGE PROTEIN"/>
    <property type="match status" value="1"/>
</dbReference>
<feature type="transmembrane region" description="Helical" evidence="11">
    <location>
        <begin position="408"/>
        <end position="433"/>
    </location>
</feature>
<sequence length="818" mass="91831">SFFLRSWLISLDFPMMPSKEALSLKVGLEVFVELNELVMDKNQELQWRETARWIKFEEDVEEETDRWGKPHVASLSFRSLLELRKTISHGAVLLDLNQHTLPGIAHQVVEQLIISDQIKVEDRANVLRALLLKHRYVFLAVCNPTVFTVFIYIIGTSTQTQFRRSLSPLLCTVAFLEQPSMAFVRLQEAVLLESVLEVPIPVRFLFLLMGPPIANIDYHQIGRSISTLMSDKHFHEAAYLADERQDLLNAINSFLDCSIVLPPSEVANNPLPPSPSALQAPFKPGDDPLRRSGHLFGGLISDAARRYPKYASDFRDALNPQCMAAIIFIYFAALSPAVTFGGLLGEKTGGLIGVSELIIATAMQGVIFSLLGAQPLLVVGFSGPLLVFEEAFYSFCNANHIEYLTGRVWIGFWLVLIVVIIVAFEGSFLVRFVSRFTQEIFSFLISLIFIYETFSKLGKIFQEHPLQRCYLVVGEPNTALLTLVLMSGTFFIAFYLRRFKNSAFFPGKLRRMIGDFGVPIAILIMVLVDYSIKDTYTQKLSVPTGFSVTSPEKRRWLIPPLGSDGQFPVWMMATSILPALLVFILIFMETQITTLIVSKKERMLLKGSGFHLDLLIIVAIGGVSALFGLPWLAAATVRSVTHANALTVMSKAVAPGDKPRIHEVKEQRVTGLLVALFVGLSIVIGDLLRQIPIAVLFGIFLYMGVMSLNGIQLTERMLLLLMPPKYHPDHTYVRKVRTLRMHLFTGIQLVCLAALWTVMSTVASLAFPFVLILTVPIKWFLLPRIFTTREMQCLDADDAEPKFDEREGQDEYTEMVPT</sequence>
<feature type="domain" description="Bicarbonate transporter-like transmembrane" evidence="13">
    <location>
        <begin position="475"/>
        <end position="797"/>
    </location>
</feature>
<organism evidence="15 16">
    <name type="scientific">Hucho hucho</name>
    <name type="common">huchen</name>
    <dbReference type="NCBI Taxonomy" id="62062"/>
    <lineage>
        <taxon>Eukaryota</taxon>
        <taxon>Metazoa</taxon>
        <taxon>Chordata</taxon>
        <taxon>Craniata</taxon>
        <taxon>Vertebrata</taxon>
        <taxon>Euteleostomi</taxon>
        <taxon>Actinopterygii</taxon>
        <taxon>Neopterygii</taxon>
        <taxon>Teleostei</taxon>
        <taxon>Protacanthopterygii</taxon>
        <taxon>Salmoniformes</taxon>
        <taxon>Salmonidae</taxon>
        <taxon>Salmoninae</taxon>
        <taxon>Hucho</taxon>
    </lineage>
</organism>
<feature type="transmembrane region" description="Helical" evidence="11">
    <location>
        <begin position="609"/>
        <end position="633"/>
    </location>
</feature>
<keyword evidence="3 11" id="KW-0813">Transport</keyword>
<dbReference type="Ensembl" id="ENSHHUT00000090056.1">
    <property type="protein sequence ID" value="ENSHHUP00000087329.1"/>
    <property type="gene ID" value="ENSHHUG00000050261.1"/>
</dbReference>
<dbReference type="PRINTS" id="PR00165">
    <property type="entry name" value="ANIONEXCHNGR"/>
</dbReference>
<keyword evidence="5" id="KW-0039">Anion exchange</keyword>
<name>A0A4W5RS37_9TELE</name>
<dbReference type="Pfam" id="PF00955">
    <property type="entry name" value="HCO3_cotransp"/>
    <property type="match status" value="2"/>
</dbReference>
<comment type="subcellular location">
    <subcellularLocation>
        <location evidence="1">Cell membrane</location>
        <topology evidence="1">Multi-pass membrane protein</topology>
    </subcellularLocation>
    <subcellularLocation>
        <location evidence="11">Membrane</location>
        <topology evidence="11">Multi-pass membrane protein</topology>
    </subcellularLocation>
</comment>
<dbReference type="SUPFAM" id="SSF55804">
    <property type="entry name" value="Phoshotransferase/anion transport protein"/>
    <property type="match status" value="1"/>
</dbReference>
<feature type="transmembrane region" description="Helical" evidence="11">
    <location>
        <begin position="765"/>
        <end position="782"/>
    </location>
</feature>
<feature type="transmembrane region" description="Helical" evidence="11">
    <location>
        <begin position="668"/>
        <end position="685"/>
    </location>
</feature>
<feature type="domain" description="Band 3 cytoplasmic" evidence="14">
    <location>
        <begin position="169"/>
        <end position="266"/>
    </location>
</feature>
<evidence type="ECO:0000259" key="14">
    <source>
        <dbReference type="Pfam" id="PF07565"/>
    </source>
</evidence>
<dbReference type="AlphaFoldDB" id="A0A4W5RS37"/>
<evidence type="ECO:0000256" key="7">
    <source>
        <dbReference type="ARBA" id="ARBA00022989"/>
    </source>
</evidence>
<dbReference type="GO" id="GO:0008509">
    <property type="term" value="F:monoatomic anion transmembrane transporter activity"/>
    <property type="evidence" value="ECO:0007669"/>
    <property type="project" value="InterPro"/>
</dbReference>
<dbReference type="Gene3D" id="3.40.930.10">
    <property type="entry name" value="Mannitol-specific EII, Chain A"/>
    <property type="match status" value="2"/>
</dbReference>
<dbReference type="GeneTree" id="ENSGT00940000158259"/>
<keyword evidence="7 11" id="KW-1133">Transmembrane helix</keyword>
<dbReference type="Gene3D" id="1.10.287.570">
    <property type="entry name" value="Helical hairpin bin"/>
    <property type="match status" value="1"/>
</dbReference>
<dbReference type="InterPro" id="IPR001717">
    <property type="entry name" value="Anion_exchange"/>
</dbReference>
<feature type="transmembrane region" description="Helical" evidence="11">
    <location>
        <begin position="516"/>
        <end position="532"/>
    </location>
</feature>
<dbReference type="FunFam" id="1.10.287.570:FF:000001">
    <property type="entry name" value="Anion exchange protein"/>
    <property type="match status" value="1"/>
</dbReference>
<reference evidence="16" key="1">
    <citation type="submission" date="2018-06" db="EMBL/GenBank/DDBJ databases">
        <title>Genome assembly of Danube salmon.</title>
        <authorList>
            <person name="Macqueen D.J."/>
            <person name="Gundappa M.K."/>
        </authorList>
    </citation>
    <scope>NUCLEOTIDE SEQUENCE [LARGE SCALE GENOMIC DNA]</scope>
</reference>
<feature type="domain" description="Band 3 cytoplasmic" evidence="14">
    <location>
        <begin position="29"/>
        <end position="136"/>
    </location>
</feature>
<evidence type="ECO:0000313" key="15">
    <source>
        <dbReference type="Ensembl" id="ENSHHUP00000087329.1"/>
    </source>
</evidence>
<evidence type="ECO:0000256" key="1">
    <source>
        <dbReference type="ARBA" id="ARBA00004651"/>
    </source>
</evidence>
<dbReference type="GO" id="GO:0005452">
    <property type="term" value="F:solute:inorganic anion antiporter activity"/>
    <property type="evidence" value="ECO:0007669"/>
    <property type="project" value="InterPro"/>
</dbReference>
<dbReference type="InterPro" id="IPR016152">
    <property type="entry name" value="PTrfase/Anion_transptr"/>
</dbReference>
<feature type="transmembrane region" description="Helical" evidence="11">
    <location>
        <begin position="478"/>
        <end position="496"/>
    </location>
</feature>
<feature type="transmembrane region" description="Helical" evidence="11">
    <location>
        <begin position="741"/>
        <end position="759"/>
    </location>
</feature>
<reference evidence="15" key="3">
    <citation type="submission" date="2025-09" db="UniProtKB">
        <authorList>
            <consortium name="Ensembl"/>
        </authorList>
    </citation>
    <scope>IDENTIFICATION</scope>
</reference>
<evidence type="ECO:0000313" key="16">
    <source>
        <dbReference type="Proteomes" id="UP000314982"/>
    </source>
</evidence>
<dbReference type="NCBIfam" id="TIGR00834">
    <property type="entry name" value="ae"/>
    <property type="match status" value="1"/>
</dbReference>
<evidence type="ECO:0000256" key="8">
    <source>
        <dbReference type="ARBA" id="ARBA00023065"/>
    </source>
</evidence>
<evidence type="ECO:0000256" key="10">
    <source>
        <dbReference type="ARBA" id="ARBA00049347"/>
    </source>
</evidence>
<feature type="transmembrane region" description="Helical" evidence="11">
    <location>
        <begin position="691"/>
        <end position="711"/>
    </location>
</feature>
<dbReference type="PRINTS" id="PR01231">
    <property type="entry name" value="HCO3TRNSPORT"/>
</dbReference>
<keyword evidence="16" id="KW-1185">Reference proteome</keyword>
<feature type="domain" description="Bicarbonate transporter-like transmembrane" evidence="13">
    <location>
        <begin position="295"/>
        <end position="467"/>
    </location>
</feature>
<feature type="transmembrane region" description="Helical" evidence="11">
    <location>
        <begin position="323"/>
        <end position="345"/>
    </location>
</feature>
<evidence type="ECO:0000259" key="13">
    <source>
        <dbReference type="Pfam" id="PF00955"/>
    </source>
</evidence>
<keyword evidence="4" id="KW-1003">Cell membrane</keyword>
<dbReference type="InterPro" id="IPR003020">
    <property type="entry name" value="HCO3_transpt_euk"/>
</dbReference>
<feature type="region of interest" description="Disordered" evidence="12">
    <location>
        <begin position="799"/>
        <end position="818"/>
    </location>
</feature>
<keyword evidence="8 11" id="KW-0406">Ion transport</keyword>
<evidence type="ECO:0000256" key="12">
    <source>
        <dbReference type="SAM" id="MobiDB-lite"/>
    </source>
</evidence>
<evidence type="ECO:0000256" key="11">
    <source>
        <dbReference type="RuleBase" id="RU362035"/>
    </source>
</evidence>
<dbReference type="Pfam" id="PF07565">
    <property type="entry name" value="Band_3_cyto"/>
    <property type="match status" value="2"/>
</dbReference>
<evidence type="ECO:0000256" key="6">
    <source>
        <dbReference type="ARBA" id="ARBA00022692"/>
    </source>
</evidence>
<feature type="transmembrane region" description="Helical" evidence="11">
    <location>
        <begin position="440"/>
        <end position="458"/>
    </location>
</feature>
<keyword evidence="9 11" id="KW-0472">Membrane</keyword>
<dbReference type="GO" id="GO:0016324">
    <property type="term" value="C:apical plasma membrane"/>
    <property type="evidence" value="ECO:0007669"/>
    <property type="project" value="TreeGrafter"/>
</dbReference>
<evidence type="ECO:0000256" key="2">
    <source>
        <dbReference type="ARBA" id="ARBA00010993"/>
    </source>
</evidence>
<dbReference type="PROSITE" id="PS00220">
    <property type="entry name" value="ANION_EXCHANGER_2"/>
    <property type="match status" value="1"/>
</dbReference>
<dbReference type="InterPro" id="IPR013769">
    <property type="entry name" value="Band3_cytoplasmic_dom"/>
</dbReference>
<dbReference type="InterPro" id="IPR018241">
    <property type="entry name" value="Anion_exchange_CS"/>
</dbReference>
<dbReference type="Proteomes" id="UP000314982">
    <property type="component" value="Unassembled WGS sequence"/>
</dbReference>
<evidence type="ECO:0000256" key="9">
    <source>
        <dbReference type="ARBA" id="ARBA00023136"/>
    </source>
</evidence>
<feature type="compositionally biased region" description="Acidic residues" evidence="12">
    <location>
        <begin position="807"/>
        <end position="818"/>
    </location>
</feature>
<dbReference type="GO" id="GO:0015701">
    <property type="term" value="P:bicarbonate transport"/>
    <property type="evidence" value="ECO:0007669"/>
    <property type="project" value="TreeGrafter"/>
</dbReference>
<protein>
    <recommendedName>
        <fullName evidence="11">Anion exchange protein</fullName>
    </recommendedName>
</protein>
<comment type="catalytic activity">
    <reaction evidence="10">
        <text>hydrogencarbonate(in) + chloride(out) = hydrogencarbonate(out) + chloride(in)</text>
        <dbReference type="Rhea" id="RHEA:72363"/>
        <dbReference type="ChEBI" id="CHEBI:17544"/>
        <dbReference type="ChEBI" id="CHEBI:17996"/>
    </reaction>
</comment>